<reference evidence="17" key="1">
    <citation type="submission" date="2012-06" db="EMBL/GenBank/DDBJ databases">
        <title>Complete sequence of chromosome of Desulfomonile tiedjei DSM 6799.</title>
        <authorList>
            <person name="Lucas S."/>
            <person name="Copeland A."/>
            <person name="Lapidus A."/>
            <person name="Glavina del Rio T."/>
            <person name="Dalin E."/>
            <person name="Tice H."/>
            <person name="Bruce D."/>
            <person name="Goodwin L."/>
            <person name="Pitluck S."/>
            <person name="Peters L."/>
            <person name="Ovchinnikova G."/>
            <person name="Zeytun A."/>
            <person name="Lu M."/>
            <person name="Kyrpides N."/>
            <person name="Mavromatis K."/>
            <person name="Ivanova N."/>
            <person name="Brettin T."/>
            <person name="Detter J.C."/>
            <person name="Han C."/>
            <person name="Larimer F."/>
            <person name="Land M."/>
            <person name="Hauser L."/>
            <person name="Markowitz V."/>
            <person name="Cheng J.-F."/>
            <person name="Hugenholtz P."/>
            <person name="Woyke T."/>
            <person name="Wu D."/>
            <person name="Spring S."/>
            <person name="Schroeder M."/>
            <person name="Brambilla E."/>
            <person name="Klenk H.-P."/>
            <person name="Eisen J.A."/>
        </authorList>
    </citation>
    <scope>NUCLEOTIDE SEQUENCE [LARGE SCALE GENOMIC DNA]</scope>
    <source>
        <strain evidence="17">ATCC 49306 / DSM 6799 / DCB-1</strain>
    </source>
</reference>
<keyword evidence="6 11" id="KW-0798">TonB box</keyword>
<evidence type="ECO:0000256" key="4">
    <source>
        <dbReference type="ARBA" id="ARBA00022692"/>
    </source>
</evidence>
<evidence type="ECO:0000313" key="17">
    <source>
        <dbReference type="Proteomes" id="UP000006055"/>
    </source>
</evidence>
<dbReference type="PANTHER" id="PTHR30069">
    <property type="entry name" value="TONB-DEPENDENT OUTER MEMBRANE RECEPTOR"/>
    <property type="match status" value="1"/>
</dbReference>
<dbReference type="HOGENOM" id="CLU_329492_0_0_7"/>
<dbReference type="InterPro" id="IPR012910">
    <property type="entry name" value="Plug_dom"/>
</dbReference>
<keyword evidence="5" id="KW-0732">Signal</keyword>
<dbReference type="InterPro" id="IPR036942">
    <property type="entry name" value="Beta-barrel_TonB_sf"/>
</dbReference>
<evidence type="ECO:0000256" key="12">
    <source>
        <dbReference type="SAM" id="MobiDB-lite"/>
    </source>
</evidence>
<dbReference type="InterPro" id="IPR000531">
    <property type="entry name" value="Beta-barrel_TonB"/>
</dbReference>
<evidence type="ECO:0000256" key="13">
    <source>
        <dbReference type="SAM" id="Phobius"/>
    </source>
</evidence>
<dbReference type="GO" id="GO:0015344">
    <property type="term" value="F:siderophore uptake transmembrane transporter activity"/>
    <property type="evidence" value="ECO:0007669"/>
    <property type="project" value="TreeGrafter"/>
</dbReference>
<protein>
    <submittedName>
        <fullName evidence="16">Outer membrane receptor protein</fullName>
    </submittedName>
</protein>
<feature type="domain" description="TonB-dependent receptor plug" evidence="15">
    <location>
        <begin position="148"/>
        <end position="255"/>
    </location>
</feature>
<keyword evidence="4 10" id="KW-0812">Transmembrane</keyword>
<keyword evidence="7 10" id="KW-0472">Membrane</keyword>
<dbReference type="Pfam" id="PF07715">
    <property type="entry name" value="Plug"/>
    <property type="match status" value="1"/>
</dbReference>
<dbReference type="Pfam" id="PF00593">
    <property type="entry name" value="TonB_dep_Rec_b-barrel"/>
    <property type="match status" value="1"/>
</dbReference>
<dbReference type="SUPFAM" id="SSF56935">
    <property type="entry name" value="Porins"/>
    <property type="match status" value="1"/>
</dbReference>
<dbReference type="Proteomes" id="UP000006055">
    <property type="component" value="Chromosome"/>
</dbReference>
<accession>I4C8W9</accession>
<dbReference type="PROSITE" id="PS52016">
    <property type="entry name" value="TONB_DEPENDENT_REC_3"/>
    <property type="match status" value="1"/>
</dbReference>
<evidence type="ECO:0000256" key="11">
    <source>
        <dbReference type="RuleBase" id="RU003357"/>
    </source>
</evidence>
<evidence type="ECO:0000256" key="1">
    <source>
        <dbReference type="ARBA" id="ARBA00004571"/>
    </source>
</evidence>
<dbReference type="CDD" id="cd01347">
    <property type="entry name" value="ligand_gated_channel"/>
    <property type="match status" value="1"/>
</dbReference>
<name>I4C8W9_DESTA</name>
<dbReference type="GO" id="GO:0009279">
    <property type="term" value="C:cell outer membrane"/>
    <property type="evidence" value="ECO:0007669"/>
    <property type="project" value="UniProtKB-SubCell"/>
</dbReference>
<dbReference type="Gene3D" id="2.170.130.10">
    <property type="entry name" value="TonB-dependent receptor, plug domain"/>
    <property type="match status" value="1"/>
</dbReference>
<dbReference type="InterPro" id="IPR039426">
    <property type="entry name" value="TonB-dep_rcpt-like"/>
</dbReference>
<evidence type="ECO:0000256" key="2">
    <source>
        <dbReference type="ARBA" id="ARBA00022448"/>
    </source>
</evidence>
<dbReference type="InterPro" id="IPR037066">
    <property type="entry name" value="Plug_dom_sf"/>
</dbReference>
<evidence type="ECO:0000256" key="10">
    <source>
        <dbReference type="PROSITE-ProRule" id="PRU01360"/>
    </source>
</evidence>
<dbReference type="Gene3D" id="2.40.170.20">
    <property type="entry name" value="TonB-dependent receptor, beta-barrel domain"/>
    <property type="match status" value="1"/>
</dbReference>
<keyword evidence="9 10" id="KW-0998">Cell outer membrane</keyword>
<evidence type="ECO:0000256" key="9">
    <source>
        <dbReference type="ARBA" id="ARBA00023237"/>
    </source>
</evidence>
<keyword evidence="2 10" id="KW-0813">Transport</keyword>
<dbReference type="eggNOG" id="COG4771">
    <property type="taxonomic scope" value="Bacteria"/>
</dbReference>
<organism evidence="16 17">
    <name type="scientific">Desulfomonile tiedjei (strain ATCC 49306 / DSM 6799 / DCB-1)</name>
    <dbReference type="NCBI Taxonomy" id="706587"/>
    <lineage>
        <taxon>Bacteria</taxon>
        <taxon>Pseudomonadati</taxon>
        <taxon>Thermodesulfobacteriota</taxon>
        <taxon>Desulfomonilia</taxon>
        <taxon>Desulfomonilales</taxon>
        <taxon>Desulfomonilaceae</taxon>
        <taxon>Desulfomonile</taxon>
    </lineage>
</organism>
<keyword evidence="17" id="KW-1185">Reference proteome</keyword>
<keyword evidence="8 16" id="KW-0675">Receptor</keyword>
<feature type="region of interest" description="Disordered" evidence="12">
    <location>
        <begin position="74"/>
        <end position="144"/>
    </location>
</feature>
<dbReference type="GO" id="GO:0044718">
    <property type="term" value="P:siderophore transmembrane transport"/>
    <property type="evidence" value="ECO:0007669"/>
    <property type="project" value="TreeGrafter"/>
</dbReference>
<evidence type="ECO:0000259" key="14">
    <source>
        <dbReference type="Pfam" id="PF00593"/>
    </source>
</evidence>
<feature type="transmembrane region" description="Helical" evidence="13">
    <location>
        <begin position="47"/>
        <end position="67"/>
    </location>
</feature>
<feature type="compositionally biased region" description="Polar residues" evidence="12">
    <location>
        <begin position="74"/>
        <end position="86"/>
    </location>
</feature>
<evidence type="ECO:0000256" key="7">
    <source>
        <dbReference type="ARBA" id="ARBA00023136"/>
    </source>
</evidence>
<dbReference type="AlphaFoldDB" id="I4C8W9"/>
<sequence length="871" mass="98099">MEDLPETFTKLLRVLHLFVGSRCEAVEFNFPEDILIGDADMRDSTTLLYIIVVWFVLTLTCSFGPALTTVNAQQRSSSETAQNLPTEQLAPVEIEAPRQDRRQSQARTGTTDGGFGTGDPIPSGQPGSDYPLTPGEVVSTGGRPQNLANVPAAVSIVPNRGVESLGYIGVPNMIQGQPGVYTSGYSATPFDAAVVLRGFSNEPGNRVSLLYDGRTLNTPLGDANWMSIFPELIDRIEILRGDGTVQFGQKAIGGTINIIPKRPRQNPGTFWGAEIGSWQSDREWVASNMVYGPIAAGIFAGRFFTEGFRLYQGNGLDEEFVPRPGPWMLYNVQGSINWKITPNLTFEISQLLSDRRNGNATYVQQPQWGRRDIRDVAIFDYGFGMRLSPVWDGPTELWDAVTIGRLLYSGDRLGTFEAIYSYRRSDQRTTGISWFGLSDQRWIDSGLSFKYFRTDKYSVVTNELTVGSDLWDGKFGRESRQIVQTFGTNAVEHQAEQSGYRESLSYYVMNQTRFWDRLYVDLGYRIENYDLPDLYANDAARVVTNAKRIDRNKSASQWALGLVYDKELGSSTYYKHSRMYRFPEFYDMVNLGSFGLPPDPPFWLLDPEEGTLKEVGIRHWFNRNIYASATYYDLDMDNEILYGMDDAGNQRNVNVQNVSHVGLELEGLVKVTPSWTVKGNWTRQKVLVRSNFLPALTPLNGLTTEDKWLYQNPGEMGNFSLEYNNREWGFSGLITYHYIGSRYRINDPYNIAEPLEPAKWGDLAFSQTFLGDTVTLYFGIKNFSDAQYAIIGTKSAPSTSSPLGTSVPAAWYPNEGRTFYTGLKANMDFNRMKVPTREDLNRMQRRLYGSVQAGVDSVYGLGARFRTMANF</sequence>
<keyword evidence="3 10" id="KW-1134">Transmembrane beta strand</keyword>
<evidence type="ECO:0000256" key="5">
    <source>
        <dbReference type="ARBA" id="ARBA00022729"/>
    </source>
</evidence>
<evidence type="ECO:0000259" key="15">
    <source>
        <dbReference type="Pfam" id="PF07715"/>
    </source>
</evidence>
<keyword evidence="13" id="KW-1133">Transmembrane helix</keyword>
<dbReference type="PANTHER" id="PTHR30069:SF29">
    <property type="entry name" value="HEMOGLOBIN AND HEMOGLOBIN-HAPTOGLOBIN-BINDING PROTEIN 1-RELATED"/>
    <property type="match status" value="1"/>
</dbReference>
<evidence type="ECO:0000256" key="3">
    <source>
        <dbReference type="ARBA" id="ARBA00022452"/>
    </source>
</evidence>
<feature type="domain" description="TonB-dependent receptor-like beta-barrel" evidence="14">
    <location>
        <begin position="357"/>
        <end position="782"/>
    </location>
</feature>
<gene>
    <name evidence="16" type="ordered locus">Desti_3354</name>
</gene>
<evidence type="ECO:0000256" key="8">
    <source>
        <dbReference type="ARBA" id="ARBA00023170"/>
    </source>
</evidence>
<dbReference type="EMBL" id="CP003360">
    <property type="protein sequence ID" value="AFM26010.1"/>
    <property type="molecule type" value="Genomic_DNA"/>
</dbReference>
<proteinExistence type="inferred from homology"/>
<evidence type="ECO:0000256" key="6">
    <source>
        <dbReference type="ARBA" id="ARBA00023077"/>
    </source>
</evidence>
<evidence type="ECO:0000313" key="16">
    <source>
        <dbReference type="EMBL" id="AFM26010.1"/>
    </source>
</evidence>
<comment type="subcellular location">
    <subcellularLocation>
        <location evidence="1 10">Cell outer membrane</location>
        <topology evidence="1 10">Multi-pass membrane protein</topology>
    </subcellularLocation>
</comment>
<comment type="similarity">
    <text evidence="10 11">Belongs to the TonB-dependent receptor family.</text>
</comment>
<dbReference type="STRING" id="706587.Desti_3354"/>
<dbReference type="KEGG" id="dti:Desti_3354"/>